<dbReference type="Ensembl" id="ENSXCOT00000006574.1">
    <property type="protein sequence ID" value="ENSXCOP00000006494.1"/>
    <property type="gene ID" value="ENSXCOG00000005029.1"/>
</dbReference>
<dbReference type="SUPFAM" id="SSF101478">
    <property type="entry name" value="ADP-ribosylglycohydrolase"/>
    <property type="match status" value="1"/>
</dbReference>
<dbReference type="STRING" id="32473.ENSXCOP00000006494"/>
<accession>A0A3B5LF56</accession>
<dbReference type="InterPro" id="IPR005502">
    <property type="entry name" value="Ribosyl_crysJ1"/>
</dbReference>
<sequence length="262" mass="28598">MASSAADRAIGAIIGAAVADAAAQPMHWIYNPDRLNEVLSDLEPRPEFRPLSANPFYRRTTGEQTCYGDQAYVLLESLSQCGDVDVKDLTRRFYEFFGPGTLYDLPVNDPYRKKGGPKAILPIDGPWRNASLKAFLRNVDAGKEEPGCDVDCQIDGVTKLAPVVAMFAGRPEMLEKVESATRVTQNNDMCVAVTLAAARFLELFVLKGPDPDALDAVVAQLSNPNRKNPQDLDRAVIAHIGQVKENLAKASHQLIPAVFTNT</sequence>
<dbReference type="InterPro" id="IPR050792">
    <property type="entry name" value="ADP-ribosylglycohydrolase"/>
</dbReference>
<dbReference type="PANTHER" id="PTHR16222:SF17">
    <property type="entry name" value="SELENOPROTEIN J"/>
    <property type="match status" value="1"/>
</dbReference>
<reference evidence="2" key="1">
    <citation type="submission" date="2025-08" db="UniProtKB">
        <authorList>
            <consortium name="Ensembl"/>
        </authorList>
    </citation>
    <scope>IDENTIFICATION</scope>
</reference>
<organism evidence="2 3">
    <name type="scientific">Xiphophorus couchianus</name>
    <name type="common">Monterrey platyfish</name>
    <dbReference type="NCBI Taxonomy" id="32473"/>
    <lineage>
        <taxon>Eukaryota</taxon>
        <taxon>Metazoa</taxon>
        <taxon>Chordata</taxon>
        <taxon>Craniata</taxon>
        <taxon>Vertebrata</taxon>
        <taxon>Euteleostomi</taxon>
        <taxon>Actinopterygii</taxon>
        <taxon>Neopterygii</taxon>
        <taxon>Teleostei</taxon>
        <taxon>Neoteleostei</taxon>
        <taxon>Acanthomorphata</taxon>
        <taxon>Ovalentaria</taxon>
        <taxon>Atherinomorphae</taxon>
        <taxon>Cyprinodontiformes</taxon>
        <taxon>Poeciliidae</taxon>
        <taxon>Poeciliinae</taxon>
        <taxon>Xiphophorus</taxon>
    </lineage>
</organism>
<dbReference type="AlphaFoldDB" id="A0A3B5LF56"/>
<proteinExistence type="inferred from homology"/>
<dbReference type="InterPro" id="IPR036705">
    <property type="entry name" value="Ribosyl_crysJ1_sf"/>
</dbReference>
<dbReference type="Pfam" id="PF03747">
    <property type="entry name" value="ADP_ribosyl_GH"/>
    <property type="match status" value="1"/>
</dbReference>
<dbReference type="Gene3D" id="1.10.4080.10">
    <property type="entry name" value="ADP-ribosylation/Crystallin J1"/>
    <property type="match status" value="1"/>
</dbReference>
<evidence type="ECO:0000313" key="3">
    <source>
        <dbReference type="Proteomes" id="UP000261380"/>
    </source>
</evidence>
<evidence type="ECO:0000313" key="2">
    <source>
        <dbReference type="Ensembl" id="ENSXCOP00000006494.1"/>
    </source>
</evidence>
<dbReference type="GeneTree" id="ENSGT00400000023530"/>
<comment type="similarity">
    <text evidence="1">Belongs to the ADP-ribosylglycohydrolase family.</text>
</comment>
<protein>
    <recommendedName>
        <fullName evidence="4">Selenoprotein J</fullName>
    </recommendedName>
</protein>
<name>A0A3B5LF56_9TELE</name>
<dbReference type="Proteomes" id="UP000261380">
    <property type="component" value="Unplaced"/>
</dbReference>
<keyword evidence="3" id="KW-1185">Reference proteome</keyword>
<evidence type="ECO:0000256" key="1">
    <source>
        <dbReference type="ARBA" id="ARBA00010702"/>
    </source>
</evidence>
<reference evidence="2" key="2">
    <citation type="submission" date="2025-09" db="UniProtKB">
        <authorList>
            <consortium name="Ensembl"/>
        </authorList>
    </citation>
    <scope>IDENTIFICATION</scope>
</reference>
<evidence type="ECO:0008006" key="4">
    <source>
        <dbReference type="Google" id="ProtNLM"/>
    </source>
</evidence>
<dbReference type="PANTHER" id="PTHR16222">
    <property type="entry name" value="ADP-RIBOSYLGLYCOHYDROLASE"/>
    <property type="match status" value="1"/>
</dbReference>